<feature type="domain" description="BMC" evidence="4">
    <location>
        <begin position="5"/>
        <end position="89"/>
    </location>
</feature>
<dbReference type="InterPro" id="IPR000249">
    <property type="entry name" value="BMC_dom"/>
</dbReference>
<reference evidence="5 6" key="1">
    <citation type="submission" date="2019-02" db="EMBL/GenBank/DDBJ databases">
        <title>Genome sequencing of Clostridium botulinum clinical isolates.</title>
        <authorList>
            <person name="Brunt J."/>
            <person name="Van Vliet A.H.M."/>
            <person name="Stringer S.C."/>
            <person name="Grant K.A."/>
            <person name="Carter A.C."/>
            <person name="Peck M.W."/>
        </authorList>
    </citation>
    <scope>NUCLEOTIDE SEQUENCE [LARGE SCALE GENOMIC DNA]</scope>
    <source>
        <strain evidence="5 6">R1125/03</strain>
    </source>
</reference>
<keyword evidence="2" id="KW-1283">Bacterial microcompartment</keyword>
<comment type="caution">
    <text evidence="5">The sequence shown here is derived from an EMBL/GenBank/DDBJ whole genome shotgun (WGS) entry which is preliminary data.</text>
</comment>
<sequence>MDIKALGLIEVRGYLGAIGAADSALKAASVELIGCEKIKGGIVTVKITGDVGAVQAAVEAGAKTSQKLKVFRHSHVIPRLHEDTLKILLKDKKDIDEDRHIDMIKNEFKYPLKGELDEQSLEKKETLNIDDVVKKTTPEKANKAKDTLISKEEKDSKNSLNDIGRIPSIEELKDLRVKDLRRLASKLKISSMTNKQIKFAKKDMLIENITDFLKEES</sequence>
<dbReference type="PANTHER" id="PTHR33941:SF11">
    <property type="entry name" value="BACTERIAL MICROCOMPARTMENT SHELL PROTEIN PDUJ"/>
    <property type="match status" value="1"/>
</dbReference>
<dbReference type="InterPro" id="IPR044872">
    <property type="entry name" value="CcmK/CsoS1_BMC"/>
</dbReference>
<evidence type="ECO:0000313" key="6">
    <source>
        <dbReference type="Proteomes" id="UP000473089"/>
    </source>
</evidence>
<gene>
    <name evidence="5" type="ORF">EXM42_07400</name>
</gene>
<dbReference type="AlphaFoldDB" id="A0A6M0T0B2"/>
<dbReference type="SMART" id="SM00877">
    <property type="entry name" value="BMC"/>
    <property type="match status" value="1"/>
</dbReference>
<evidence type="ECO:0000313" key="5">
    <source>
        <dbReference type="EMBL" id="NFA60222.1"/>
    </source>
</evidence>
<dbReference type="SUPFAM" id="SSF143414">
    <property type="entry name" value="CcmK-like"/>
    <property type="match status" value="1"/>
</dbReference>
<dbReference type="Proteomes" id="UP000473089">
    <property type="component" value="Unassembled WGS sequence"/>
</dbReference>
<evidence type="ECO:0000256" key="2">
    <source>
        <dbReference type="ARBA" id="ARBA00024446"/>
    </source>
</evidence>
<evidence type="ECO:0000256" key="3">
    <source>
        <dbReference type="PROSITE-ProRule" id="PRU01278"/>
    </source>
</evidence>
<proteinExistence type="inferred from homology"/>
<evidence type="ECO:0000259" key="4">
    <source>
        <dbReference type="PROSITE" id="PS51930"/>
    </source>
</evidence>
<dbReference type="InterPro" id="IPR037233">
    <property type="entry name" value="CcmK-like_sf"/>
</dbReference>
<comment type="subcellular location">
    <subcellularLocation>
        <location evidence="1">Bacterial microcompartment</location>
    </subcellularLocation>
</comment>
<dbReference type="Pfam" id="PF00936">
    <property type="entry name" value="BMC"/>
    <property type="match status" value="1"/>
</dbReference>
<name>A0A6M0T0B2_CLOBO</name>
<protein>
    <submittedName>
        <fullName evidence="5">BMC domain-containing protein</fullName>
    </submittedName>
</protein>
<dbReference type="InterPro" id="IPR050575">
    <property type="entry name" value="BMC_shell"/>
</dbReference>
<dbReference type="EMBL" id="SGJP01000012">
    <property type="protein sequence ID" value="NFA60222.1"/>
    <property type="molecule type" value="Genomic_DNA"/>
</dbReference>
<dbReference type="GO" id="GO:0031469">
    <property type="term" value="C:bacterial microcompartment"/>
    <property type="evidence" value="ECO:0007669"/>
    <property type="project" value="UniProtKB-SubCell"/>
</dbReference>
<dbReference type="PROSITE" id="PS51930">
    <property type="entry name" value="BMC_2"/>
    <property type="match status" value="1"/>
</dbReference>
<comment type="similarity">
    <text evidence="3">Belongs to the bacterial microcompartments protein family.</text>
</comment>
<dbReference type="CDD" id="cd07045">
    <property type="entry name" value="BMC_CcmK_like"/>
    <property type="match status" value="1"/>
</dbReference>
<dbReference type="PANTHER" id="PTHR33941">
    <property type="entry name" value="PROPANEDIOL UTILIZATION PROTEIN PDUA"/>
    <property type="match status" value="1"/>
</dbReference>
<organism evidence="5 6">
    <name type="scientific">Clostridium botulinum</name>
    <dbReference type="NCBI Taxonomy" id="1491"/>
    <lineage>
        <taxon>Bacteria</taxon>
        <taxon>Bacillati</taxon>
        <taxon>Bacillota</taxon>
        <taxon>Clostridia</taxon>
        <taxon>Eubacteriales</taxon>
        <taxon>Clostridiaceae</taxon>
        <taxon>Clostridium</taxon>
    </lineage>
</organism>
<dbReference type="Gene3D" id="3.30.70.1710">
    <property type="match status" value="1"/>
</dbReference>
<accession>A0A6M0T0B2</accession>
<evidence type="ECO:0000256" key="1">
    <source>
        <dbReference type="ARBA" id="ARBA00024322"/>
    </source>
</evidence>